<dbReference type="PANTHER" id="PTHR46211">
    <property type="entry name" value="GLYCEROPHOSPHORYL DIESTER PHOSPHODIESTERASE"/>
    <property type="match status" value="1"/>
</dbReference>
<name>A0A158E3T1_9BURK</name>
<dbReference type="EMBL" id="FCOX02000045">
    <property type="protein sequence ID" value="SAL01498.1"/>
    <property type="molecule type" value="Genomic_DNA"/>
</dbReference>
<gene>
    <name evidence="3" type="ORF">AWB78_06155</name>
</gene>
<evidence type="ECO:0000313" key="4">
    <source>
        <dbReference type="Proteomes" id="UP000071859"/>
    </source>
</evidence>
<comment type="caution">
    <text evidence="3">The sequence shown here is derived from an EMBL/GenBank/DDBJ whole genome shotgun (WGS) entry which is preliminary data.</text>
</comment>
<dbReference type="Pfam" id="PF03009">
    <property type="entry name" value="GDPD"/>
    <property type="match status" value="1"/>
</dbReference>
<keyword evidence="4" id="KW-1185">Reference proteome</keyword>
<keyword evidence="3" id="KW-0378">Hydrolase</keyword>
<evidence type="ECO:0000313" key="3">
    <source>
        <dbReference type="EMBL" id="SAL01498.1"/>
    </source>
</evidence>
<dbReference type="OrthoDB" id="9795622at2"/>
<dbReference type="PROSITE" id="PS51704">
    <property type="entry name" value="GP_PDE"/>
    <property type="match status" value="1"/>
</dbReference>
<dbReference type="GO" id="GO:0006629">
    <property type="term" value="P:lipid metabolic process"/>
    <property type="evidence" value="ECO:0007669"/>
    <property type="project" value="InterPro"/>
</dbReference>
<feature type="chain" id="PRO_5007624809" evidence="1">
    <location>
        <begin position="25"/>
        <end position="331"/>
    </location>
</feature>
<organism evidence="3 4">
    <name type="scientific">Caballeronia calidae</name>
    <dbReference type="NCBI Taxonomy" id="1777139"/>
    <lineage>
        <taxon>Bacteria</taxon>
        <taxon>Pseudomonadati</taxon>
        <taxon>Pseudomonadota</taxon>
        <taxon>Betaproteobacteria</taxon>
        <taxon>Burkholderiales</taxon>
        <taxon>Burkholderiaceae</taxon>
        <taxon>Caballeronia</taxon>
    </lineage>
</organism>
<dbReference type="SUPFAM" id="SSF51695">
    <property type="entry name" value="PLC-like phosphodiesterases"/>
    <property type="match status" value="1"/>
</dbReference>
<keyword evidence="1" id="KW-0732">Signal</keyword>
<dbReference type="AlphaFoldDB" id="A0A158E3T1"/>
<protein>
    <submittedName>
        <fullName evidence="3">Hydrolase</fullName>
    </submittedName>
</protein>
<accession>A0A158E3T1</accession>
<proteinExistence type="predicted"/>
<dbReference type="Proteomes" id="UP000071859">
    <property type="component" value="Unassembled WGS sequence"/>
</dbReference>
<dbReference type="GO" id="GO:0008081">
    <property type="term" value="F:phosphoric diester hydrolase activity"/>
    <property type="evidence" value="ECO:0007669"/>
    <property type="project" value="InterPro"/>
</dbReference>
<reference evidence="3" key="1">
    <citation type="submission" date="2016-01" db="EMBL/GenBank/DDBJ databases">
        <authorList>
            <person name="Peeters C."/>
        </authorList>
    </citation>
    <scope>NUCLEOTIDE SEQUENCE</scope>
    <source>
        <strain evidence="3">LMG 29321</strain>
    </source>
</reference>
<dbReference type="InterPro" id="IPR017946">
    <property type="entry name" value="PLC-like_Pdiesterase_TIM-brl"/>
</dbReference>
<feature type="signal peptide" evidence="1">
    <location>
        <begin position="1"/>
        <end position="24"/>
    </location>
</feature>
<dbReference type="RefSeq" id="WP_062610236.1">
    <property type="nucleotide sequence ID" value="NZ_FCOX02000045.1"/>
</dbReference>
<dbReference type="PANTHER" id="PTHR46211:SF10">
    <property type="entry name" value="EXPORTED PROTEIN"/>
    <property type="match status" value="1"/>
</dbReference>
<sequence>MPIRSRLARTFALAASLAACLTSAGCGPGSISPAHADDSRGLPMIVAHRGGTADYPENTLIAIQGALENHADAIWLTVQLTRDGIPVLYRPADLSTNTDGRGAVATLDFADLERLNAGWNFARIDAGGTKRYPYRDQPVRIPSLAEALRAIPPAMPVMLDMKATPAEPQTAAVARVLDEENAWQRVLIYSTDAAYQTTFAAYPKAQARLFESRDATRARLAAAALSHTCEDAPQTGVWTAFEFARKMELVETFTLGEARSAVTARLWTPEAVKCFRTNADVRILAIGIDNADDYRAAACLGVNAVLADSPQKMRAIRASMAQPLQCAASAR</sequence>
<dbReference type="PROSITE" id="PS51257">
    <property type="entry name" value="PROKAR_LIPOPROTEIN"/>
    <property type="match status" value="1"/>
</dbReference>
<dbReference type="Gene3D" id="3.20.20.190">
    <property type="entry name" value="Phosphatidylinositol (PI) phosphodiesterase"/>
    <property type="match status" value="1"/>
</dbReference>
<evidence type="ECO:0000259" key="2">
    <source>
        <dbReference type="PROSITE" id="PS51704"/>
    </source>
</evidence>
<dbReference type="InterPro" id="IPR030395">
    <property type="entry name" value="GP_PDE_dom"/>
</dbReference>
<evidence type="ECO:0000256" key="1">
    <source>
        <dbReference type="SAM" id="SignalP"/>
    </source>
</evidence>
<feature type="domain" description="GP-PDE" evidence="2">
    <location>
        <begin position="43"/>
        <end position="317"/>
    </location>
</feature>